<dbReference type="AlphaFoldDB" id="A0A6A5BYY7"/>
<dbReference type="GO" id="GO:0007031">
    <property type="term" value="P:peroxisome organization"/>
    <property type="evidence" value="ECO:0007669"/>
    <property type="project" value="TreeGrafter"/>
</dbReference>
<name>A0A6A5BYY7_NAEFO</name>
<organism evidence="3 4">
    <name type="scientific">Naegleria fowleri</name>
    <name type="common">Brain eating amoeba</name>
    <dbReference type="NCBI Taxonomy" id="5763"/>
    <lineage>
        <taxon>Eukaryota</taxon>
        <taxon>Discoba</taxon>
        <taxon>Heterolobosea</taxon>
        <taxon>Tetramitia</taxon>
        <taxon>Eutetramitia</taxon>
        <taxon>Vahlkampfiidae</taxon>
        <taxon>Naegleria</taxon>
    </lineage>
</organism>
<evidence type="ECO:0008006" key="5">
    <source>
        <dbReference type="Google" id="ProtNLM"/>
    </source>
</evidence>
<feature type="compositionally biased region" description="Polar residues" evidence="2">
    <location>
        <begin position="53"/>
        <end position="63"/>
    </location>
</feature>
<dbReference type="PANTHER" id="PTHR13299:SF0">
    <property type="entry name" value="PEROXISOMAL MEMBRANE PROTEIN PEX16"/>
    <property type="match status" value="1"/>
</dbReference>
<feature type="compositionally biased region" description="Low complexity" evidence="2">
    <location>
        <begin position="96"/>
        <end position="109"/>
    </location>
</feature>
<dbReference type="VEuPathDB" id="AmoebaDB:NfTy_032690"/>
<feature type="compositionally biased region" description="Basic and acidic residues" evidence="2">
    <location>
        <begin position="80"/>
        <end position="94"/>
    </location>
</feature>
<dbReference type="OrthoDB" id="2021143at2759"/>
<protein>
    <recommendedName>
        <fullName evidence="5">Peroxisomal membrane protein PEX16</fullName>
    </recommendedName>
</protein>
<keyword evidence="4" id="KW-1185">Reference proteome</keyword>
<dbReference type="PANTHER" id="PTHR13299">
    <property type="entry name" value="PEROXISOMAL MEMBRANE PROTEIN PEX16"/>
    <property type="match status" value="1"/>
</dbReference>
<comment type="similarity">
    <text evidence="1">Belongs to the peroxin-16 family.</text>
</comment>
<dbReference type="Pfam" id="PF08610">
    <property type="entry name" value="Pex16"/>
    <property type="match status" value="1"/>
</dbReference>
<evidence type="ECO:0000256" key="1">
    <source>
        <dbReference type="ARBA" id="ARBA00009505"/>
    </source>
</evidence>
<dbReference type="Proteomes" id="UP000444721">
    <property type="component" value="Unassembled WGS sequence"/>
</dbReference>
<feature type="region of interest" description="Disordered" evidence="2">
    <location>
        <begin position="1"/>
        <end position="109"/>
    </location>
</feature>
<dbReference type="GeneID" id="68109078"/>
<dbReference type="VEuPathDB" id="AmoebaDB:NF0009920"/>
<evidence type="ECO:0000313" key="3">
    <source>
        <dbReference type="EMBL" id="KAF0978790.1"/>
    </source>
</evidence>
<dbReference type="InterPro" id="IPR013919">
    <property type="entry name" value="Pex16"/>
</dbReference>
<feature type="region of interest" description="Disordered" evidence="2">
    <location>
        <begin position="474"/>
        <end position="494"/>
    </location>
</feature>
<comment type="caution">
    <text evidence="3">The sequence shown here is derived from an EMBL/GenBank/DDBJ whole genome shotgun (WGS) entry which is preliminary data.</text>
</comment>
<dbReference type="VEuPathDB" id="AmoebaDB:FDP41_001860"/>
<accession>A0A6A5BYY7</accession>
<evidence type="ECO:0000313" key="4">
    <source>
        <dbReference type="Proteomes" id="UP000444721"/>
    </source>
</evidence>
<reference evidence="3 4" key="1">
    <citation type="journal article" date="2019" name="Sci. Rep.">
        <title>Nanopore sequencing improves the draft genome of the human pathogenic amoeba Naegleria fowleri.</title>
        <authorList>
            <person name="Liechti N."/>
            <person name="Schurch N."/>
            <person name="Bruggmann R."/>
            <person name="Wittwer M."/>
        </authorList>
    </citation>
    <scope>NUCLEOTIDE SEQUENCE [LARGE SCALE GENOMIC DNA]</scope>
    <source>
        <strain evidence="3 4">ATCC 30894</strain>
    </source>
</reference>
<gene>
    <name evidence="3" type="ORF">FDP41_001860</name>
</gene>
<sequence>MPTRRSKQQQQPQNHHKQQQQPEEEIILDPHSSSSPSSEGVEQEEGDSHRNHIIQNNESSAITSEEKSAVDEDEYQVENDENKNENMGKKDSDQHQQQQTENNTVNSNESNINIILHQQERTPTQNLEYSENYNTLLEDSTTTQNNGHSKELTTECVAHTHMQQSNDNNHSGNEKFNSTRKITPEYEELDIQEEEDHSSKRKISITINNTKSGLNDDNATTVVTLQQVDLSQNDDANNSSGIVRTEAATSTTTIEINEPLEKESFLKSLWTSKQKWQHFVEKIIINHKSKIEFLKALGNLMYLGSRSRTDVDLTEPASEEAEKENHLLDILETEKISTVITTIGWYQDYVADKHKLQHKNIQSDERFMYYHKVGQFLRLIECFILLVEIIFKTEYKSKKTGRRNYWNVIIITEIIRAVLKLVAIFKSKTNVPMFLNYTVLPPDEETMNIPMANLLPVAPKIHPFEKEKQALEEYKEKQRTQAKPRIGSRSGRKIPSSDEMFAVLSNSKTSSHSVPTTTELGKQLGHASQHVYILLAGYDRAMDGTRGKMLLYLSEVIYACKPVVYSFLLAKYGFRSWTPFVVSLLMELFSLYVSKKAVSIIEGEQRERVTTERPATSGMVIESEYNRRVSSLFNYLYRGPLFELIMNRVFKLILLPILKRIPLLGGSLVGYIEYIIMVQQFYFFCNPSV</sequence>
<dbReference type="GO" id="GO:0005778">
    <property type="term" value="C:peroxisomal membrane"/>
    <property type="evidence" value="ECO:0007669"/>
    <property type="project" value="TreeGrafter"/>
</dbReference>
<dbReference type="RefSeq" id="XP_044563503.1">
    <property type="nucleotide sequence ID" value="XM_044704991.1"/>
</dbReference>
<evidence type="ECO:0000256" key="2">
    <source>
        <dbReference type="SAM" id="MobiDB-lite"/>
    </source>
</evidence>
<proteinExistence type="inferred from homology"/>
<dbReference type="EMBL" id="VFQX01000028">
    <property type="protein sequence ID" value="KAF0978790.1"/>
    <property type="molecule type" value="Genomic_DNA"/>
</dbReference>